<dbReference type="PROSITE" id="PS00883">
    <property type="entry name" value="NI_HGENASE_CYTB_2"/>
    <property type="match status" value="1"/>
</dbReference>
<keyword evidence="3" id="KW-0813">Transport</keyword>
<dbReference type="InterPro" id="IPR051542">
    <property type="entry name" value="Hydrogenase_cytochrome"/>
</dbReference>
<dbReference type="EMBL" id="NPEX01000106">
    <property type="protein sequence ID" value="RAI43102.1"/>
    <property type="molecule type" value="Genomic_DNA"/>
</dbReference>
<dbReference type="PANTHER" id="PTHR30485">
    <property type="entry name" value="NI/FE-HYDROGENASE 1 B-TYPE CYTOCHROME SUBUNIT"/>
    <property type="match status" value="1"/>
</dbReference>
<keyword evidence="17" id="KW-1185">Reference proteome</keyword>
<dbReference type="GO" id="GO:0009055">
    <property type="term" value="F:electron transfer activity"/>
    <property type="evidence" value="ECO:0007669"/>
    <property type="project" value="InterPro"/>
</dbReference>
<comment type="function">
    <text evidence="12">B-type cytochrome involved in electron transfer from hydrogenase to oxygen.</text>
</comment>
<evidence type="ECO:0000259" key="15">
    <source>
        <dbReference type="Pfam" id="PF01292"/>
    </source>
</evidence>
<protein>
    <recommendedName>
        <fullName evidence="13">Probable Ni/Fe-hydrogenase B-type cytochrome subunit</fullName>
    </recommendedName>
</protein>
<keyword evidence="10" id="KW-0408">Iron</keyword>
<dbReference type="GO" id="GO:0005886">
    <property type="term" value="C:plasma membrane"/>
    <property type="evidence" value="ECO:0007669"/>
    <property type="project" value="UniProtKB-SubCell"/>
</dbReference>
<feature type="domain" description="Cytochrome b561 bacterial/Ni-hydrogenase" evidence="15">
    <location>
        <begin position="26"/>
        <end position="231"/>
    </location>
</feature>
<name>A0A327L0R4_9BRAD</name>
<evidence type="ECO:0000256" key="7">
    <source>
        <dbReference type="ARBA" id="ARBA00022723"/>
    </source>
</evidence>
<feature type="transmembrane region" description="Helical" evidence="14">
    <location>
        <begin position="33"/>
        <end position="53"/>
    </location>
</feature>
<evidence type="ECO:0000256" key="2">
    <source>
        <dbReference type="ARBA" id="ARBA00008622"/>
    </source>
</evidence>
<proteinExistence type="inferred from homology"/>
<dbReference type="Gene3D" id="1.20.950.20">
    <property type="entry name" value="Transmembrane di-heme cytochromes, Chain C"/>
    <property type="match status" value="1"/>
</dbReference>
<keyword evidence="5" id="KW-0349">Heme</keyword>
<dbReference type="Pfam" id="PF01292">
    <property type="entry name" value="Ni_hydr_CYTB"/>
    <property type="match status" value="1"/>
</dbReference>
<keyword evidence="7" id="KW-0479">Metal-binding</keyword>
<feature type="transmembrane region" description="Helical" evidence="14">
    <location>
        <begin position="141"/>
        <end position="165"/>
    </location>
</feature>
<keyword evidence="11 14" id="KW-0472">Membrane</keyword>
<dbReference type="GO" id="GO:0020037">
    <property type="term" value="F:heme binding"/>
    <property type="evidence" value="ECO:0007669"/>
    <property type="project" value="TreeGrafter"/>
</dbReference>
<dbReference type="RefSeq" id="WP_111420033.1">
    <property type="nucleotide sequence ID" value="NZ_NPEX01000106.1"/>
</dbReference>
<dbReference type="PANTHER" id="PTHR30485:SF0">
    <property type="entry name" value="NI_FE-HYDROGENASE 1 B-TYPE CYTOCHROME SUBUNIT-RELATED"/>
    <property type="match status" value="1"/>
</dbReference>
<gene>
    <name evidence="16" type="primary">cybH</name>
    <name evidence="16" type="ORF">CH341_16055</name>
</gene>
<dbReference type="GO" id="GO:0005506">
    <property type="term" value="F:iron ion binding"/>
    <property type="evidence" value="ECO:0007669"/>
    <property type="project" value="InterPro"/>
</dbReference>
<dbReference type="SUPFAM" id="SSF81342">
    <property type="entry name" value="Transmembrane di-heme cytochromes"/>
    <property type="match status" value="1"/>
</dbReference>
<evidence type="ECO:0000313" key="17">
    <source>
        <dbReference type="Proteomes" id="UP000249130"/>
    </source>
</evidence>
<dbReference type="InterPro" id="IPR016174">
    <property type="entry name" value="Di-haem_cyt_TM"/>
</dbReference>
<keyword evidence="6 14" id="KW-0812">Transmembrane</keyword>
<accession>A0A327L0R4</accession>
<dbReference type="InterPro" id="IPR000516">
    <property type="entry name" value="Ni-dep_Hydgase_cyt-B"/>
</dbReference>
<evidence type="ECO:0000256" key="3">
    <source>
        <dbReference type="ARBA" id="ARBA00022448"/>
    </source>
</evidence>
<feature type="transmembrane region" description="Helical" evidence="14">
    <location>
        <begin position="74"/>
        <end position="93"/>
    </location>
</feature>
<comment type="similarity">
    <text evidence="2">Belongs to the HupC/HyaC/HydC family.</text>
</comment>
<comment type="caution">
    <text evidence="16">The sequence shown here is derived from an EMBL/GenBank/DDBJ whole genome shotgun (WGS) entry which is preliminary data.</text>
</comment>
<comment type="subcellular location">
    <subcellularLocation>
        <location evidence="1">Cell membrane</location>
        <topology evidence="1">Multi-pass membrane protein</topology>
    </subcellularLocation>
</comment>
<feature type="transmembrane region" description="Helical" evidence="14">
    <location>
        <begin position="197"/>
        <end position="214"/>
    </location>
</feature>
<dbReference type="FunFam" id="1.20.950.20:FF:000003">
    <property type="entry name" value="Ni/Fe-hydrogenase 1 b-type cytochrome subunit"/>
    <property type="match status" value="1"/>
</dbReference>
<evidence type="ECO:0000313" key="16">
    <source>
        <dbReference type="EMBL" id="RAI43102.1"/>
    </source>
</evidence>
<dbReference type="OrthoDB" id="9781740at2"/>
<evidence type="ECO:0000256" key="14">
    <source>
        <dbReference type="SAM" id="Phobius"/>
    </source>
</evidence>
<evidence type="ECO:0000256" key="4">
    <source>
        <dbReference type="ARBA" id="ARBA00022475"/>
    </source>
</evidence>
<dbReference type="NCBIfam" id="TIGR02125">
    <property type="entry name" value="CytB-hydogenase"/>
    <property type="match status" value="1"/>
</dbReference>
<keyword evidence="4" id="KW-1003">Cell membrane</keyword>
<reference evidence="16 17" key="1">
    <citation type="submission" date="2017-07" db="EMBL/GenBank/DDBJ databases">
        <title>Draft Genome Sequences of Select Purple Nonsulfur Bacteria.</title>
        <authorList>
            <person name="Lasarre B."/>
            <person name="Mckinlay J.B."/>
        </authorList>
    </citation>
    <scope>NUCLEOTIDE SEQUENCE [LARGE SCALE GENOMIC DNA]</scope>
    <source>
        <strain evidence="16 17">DSM 5909</strain>
    </source>
</reference>
<organism evidence="16 17">
    <name type="scientific">Rhodoplanes roseus</name>
    <dbReference type="NCBI Taxonomy" id="29409"/>
    <lineage>
        <taxon>Bacteria</taxon>
        <taxon>Pseudomonadati</taxon>
        <taxon>Pseudomonadota</taxon>
        <taxon>Alphaproteobacteria</taxon>
        <taxon>Hyphomicrobiales</taxon>
        <taxon>Nitrobacteraceae</taxon>
        <taxon>Rhodoplanes</taxon>
    </lineage>
</organism>
<evidence type="ECO:0000256" key="12">
    <source>
        <dbReference type="ARBA" id="ARBA00059957"/>
    </source>
</evidence>
<dbReference type="InterPro" id="IPR011577">
    <property type="entry name" value="Cyt_b561_bac/Ni-Hgenase"/>
</dbReference>
<dbReference type="Proteomes" id="UP000249130">
    <property type="component" value="Unassembled WGS sequence"/>
</dbReference>
<evidence type="ECO:0000256" key="8">
    <source>
        <dbReference type="ARBA" id="ARBA00022982"/>
    </source>
</evidence>
<sequence length="248" mass="28446">MAQASGLPGVIDRVDERAPRRQTVYVYQAPVRIWHWTTVLCILVLGVTGYLIGSPPPSLSGEASAHYQMGYIRFAHFAAGYVLAIGLVFRFVWAFFGNRWSRQIFVLPVWDRTWIRGLIYELKWYMFLVRDPKKYIGHNPVGHASMFGLVLLLVFMICTGFAMYAEGAGRESWQYAMFGWVFSIFPNSQDVHTWHHLGLWAVVIFVVGHVYAAVREDILSRQSMISAIVSGERVFRDDFRDGFKDRAP</sequence>
<evidence type="ECO:0000256" key="13">
    <source>
        <dbReference type="ARBA" id="ARBA00072962"/>
    </source>
</evidence>
<evidence type="ECO:0000256" key="6">
    <source>
        <dbReference type="ARBA" id="ARBA00022692"/>
    </source>
</evidence>
<dbReference type="GO" id="GO:0022904">
    <property type="term" value="P:respiratory electron transport chain"/>
    <property type="evidence" value="ECO:0007669"/>
    <property type="project" value="InterPro"/>
</dbReference>
<evidence type="ECO:0000256" key="11">
    <source>
        <dbReference type="ARBA" id="ARBA00023136"/>
    </source>
</evidence>
<evidence type="ECO:0000256" key="9">
    <source>
        <dbReference type="ARBA" id="ARBA00022989"/>
    </source>
</evidence>
<keyword evidence="8" id="KW-0249">Electron transport</keyword>
<evidence type="ECO:0000256" key="1">
    <source>
        <dbReference type="ARBA" id="ARBA00004651"/>
    </source>
</evidence>
<evidence type="ECO:0000256" key="5">
    <source>
        <dbReference type="ARBA" id="ARBA00022617"/>
    </source>
</evidence>
<dbReference type="PRINTS" id="PR00161">
    <property type="entry name" value="NIHGNASECYTB"/>
</dbReference>
<evidence type="ECO:0000256" key="10">
    <source>
        <dbReference type="ARBA" id="ARBA00023004"/>
    </source>
</evidence>
<keyword evidence="9 14" id="KW-1133">Transmembrane helix</keyword>
<dbReference type="AlphaFoldDB" id="A0A327L0R4"/>